<dbReference type="PROSITE" id="PS50801">
    <property type="entry name" value="STAS"/>
    <property type="match status" value="1"/>
</dbReference>
<sequence>MRHAGAEDLQMTDRRQLMISAGRSSGVTVMAITGTLDSRTYRQVRDSVIDAAVTGLTTVIVDVSGLEAPAVSAWTAFSSARWHVLTWPDVPIVLVCDNEVGRARIRRSGVTRYVPLHGDRVAAVAAAGDDHRRRRRAQTQFDATPSSMRAARRFTADRLTAWARPDMVLTASTVVTVFVENVLNHTLSRPVVLVETVDDVVTVAVSDSDPRPAVRQENPRSGAHTVSGLAVVTAVSRAWGCSPTAGGKTVWALLGPENRL</sequence>
<dbReference type="KEGG" id="mpsc:MPSYJ_37260"/>
<organism evidence="2 3">
    <name type="scientific">Mycolicibacterium psychrotolerans</name>
    <dbReference type="NCBI Taxonomy" id="216929"/>
    <lineage>
        <taxon>Bacteria</taxon>
        <taxon>Bacillati</taxon>
        <taxon>Actinomycetota</taxon>
        <taxon>Actinomycetes</taxon>
        <taxon>Mycobacteriales</taxon>
        <taxon>Mycobacteriaceae</taxon>
        <taxon>Mycolicibacterium</taxon>
    </lineage>
</organism>
<evidence type="ECO:0000313" key="2">
    <source>
        <dbReference type="EMBL" id="BBX70265.1"/>
    </source>
</evidence>
<name>A0A7I7MDM1_9MYCO</name>
<proteinExistence type="predicted"/>
<dbReference type="PANTHER" id="PTHR35526:SF3">
    <property type="entry name" value="ANTI-SIGMA-F FACTOR RSBW"/>
    <property type="match status" value="1"/>
</dbReference>
<dbReference type="InterPro" id="IPR050267">
    <property type="entry name" value="Anti-sigma-factor_SerPK"/>
</dbReference>
<dbReference type="EMBL" id="AP022574">
    <property type="protein sequence ID" value="BBX70265.1"/>
    <property type="molecule type" value="Genomic_DNA"/>
</dbReference>
<accession>A0A7I7MDM1</accession>
<feature type="domain" description="STAS" evidence="1">
    <location>
        <begin position="17"/>
        <end position="127"/>
    </location>
</feature>
<dbReference type="Proteomes" id="UP000466514">
    <property type="component" value="Chromosome"/>
</dbReference>
<dbReference type="CDD" id="cd07043">
    <property type="entry name" value="STAS_anti-anti-sigma_factors"/>
    <property type="match status" value="1"/>
</dbReference>
<dbReference type="Gene3D" id="3.30.565.10">
    <property type="entry name" value="Histidine kinase-like ATPase, C-terminal domain"/>
    <property type="match status" value="1"/>
</dbReference>
<dbReference type="Gene3D" id="3.30.750.24">
    <property type="entry name" value="STAS domain"/>
    <property type="match status" value="1"/>
</dbReference>
<evidence type="ECO:0000313" key="3">
    <source>
        <dbReference type="Proteomes" id="UP000466514"/>
    </source>
</evidence>
<reference evidence="2 3" key="1">
    <citation type="journal article" date="2019" name="Emerg. Microbes Infect.">
        <title>Comprehensive subspecies identification of 175 nontuberculous mycobacteria species based on 7547 genomic profiles.</title>
        <authorList>
            <person name="Matsumoto Y."/>
            <person name="Kinjo T."/>
            <person name="Motooka D."/>
            <person name="Nabeya D."/>
            <person name="Jung N."/>
            <person name="Uechi K."/>
            <person name="Horii T."/>
            <person name="Iida T."/>
            <person name="Fujita J."/>
            <person name="Nakamura S."/>
        </authorList>
    </citation>
    <scope>NUCLEOTIDE SEQUENCE [LARGE SCALE GENOMIC DNA]</scope>
    <source>
        <strain evidence="2 3">JCM 13323</strain>
    </source>
</reference>
<evidence type="ECO:0000259" key="1">
    <source>
        <dbReference type="PROSITE" id="PS50801"/>
    </source>
</evidence>
<dbReference type="InterPro" id="IPR036890">
    <property type="entry name" value="HATPase_C_sf"/>
</dbReference>
<dbReference type="InterPro" id="IPR036513">
    <property type="entry name" value="STAS_dom_sf"/>
</dbReference>
<dbReference type="Pfam" id="PF01740">
    <property type="entry name" value="STAS"/>
    <property type="match status" value="1"/>
</dbReference>
<dbReference type="AlphaFoldDB" id="A0A7I7MDM1"/>
<keyword evidence="3" id="KW-1185">Reference proteome</keyword>
<dbReference type="SUPFAM" id="SSF52091">
    <property type="entry name" value="SpoIIaa-like"/>
    <property type="match status" value="1"/>
</dbReference>
<dbReference type="PANTHER" id="PTHR35526">
    <property type="entry name" value="ANTI-SIGMA-F FACTOR RSBW-RELATED"/>
    <property type="match status" value="1"/>
</dbReference>
<gene>
    <name evidence="2" type="ORF">MPSYJ_37260</name>
</gene>
<protein>
    <submittedName>
        <fullName evidence="2">Sulfate transporter</fullName>
    </submittedName>
</protein>
<dbReference type="InterPro" id="IPR002645">
    <property type="entry name" value="STAS_dom"/>
</dbReference>